<comment type="caution">
    <text evidence="7">The sequence shown here is derived from an EMBL/GenBank/DDBJ whole genome shotgun (WGS) entry which is preliminary data.</text>
</comment>
<evidence type="ECO:0000313" key="8">
    <source>
        <dbReference type="Proteomes" id="UP000449547"/>
    </source>
</evidence>
<evidence type="ECO:0000256" key="4">
    <source>
        <dbReference type="ARBA" id="ARBA00022643"/>
    </source>
</evidence>
<dbReference type="Gene3D" id="3.20.20.70">
    <property type="entry name" value="Aldolase class I"/>
    <property type="match status" value="1"/>
</dbReference>
<keyword evidence="5" id="KW-0560">Oxidoreductase</keyword>
<organism evidence="7 8">
    <name type="scientific">Diutina rugosa</name>
    <name type="common">Yeast</name>
    <name type="synonym">Candida rugosa</name>
    <dbReference type="NCBI Taxonomy" id="5481"/>
    <lineage>
        <taxon>Eukaryota</taxon>
        <taxon>Fungi</taxon>
        <taxon>Dikarya</taxon>
        <taxon>Ascomycota</taxon>
        <taxon>Saccharomycotina</taxon>
        <taxon>Pichiomycetes</taxon>
        <taxon>Debaryomycetaceae</taxon>
        <taxon>Diutina</taxon>
    </lineage>
</organism>
<evidence type="ECO:0000256" key="3">
    <source>
        <dbReference type="ARBA" id="ARBA00022630"/>
    </source>
</evidence>
<evidence type="ECO:0000256" key="5">
    <source>
        <dbReference type="ARBA" id="ARBA00023002"/>
    </source>
</evidence>
<keyword evidence="3" id="KW-0285">Flavoprotein</keyword>
<evidence type="ECO:0000256" key="6">
    <source>
        <dbReference type="ARBA" id="ARBA00023033"/>
    </source>
</evidence>
<dbReference type="CDD" id="cd04730">
    <property type="entry name" value="NPD_like"/>
    <property type="match status" value="1"/>
</dbReference>
<keyword evidence="4" id="KW-0288">FMN</keyword>
<dbReference type="InterPro" id="IPR004136">
    <property type="entry name" value="NMO"/>
</dbReference>
<dbReference type="GO" id="GO:0018580">
    <property type="term" value="F:nitronate monooxygenase activity"/>
    <property type="evidence" value="ECO:0007669"/>
    <property type="project" value="InterPro"/>
</dbReference>
<reference evidence="7 8" key="1">
    <citation type="submission" date="2019-07" db="EMBL/GenBank/DDBJ databases">
        <title>Genome assembly of two rare yeast pathogens: Diutina rugosa and Trichomonascus ciferrii.</title>
        <authorList>
            <person name="Mixao V."/>
            <person name="Saus E."/>
            <person name="Hansen A."/>
            <person name="Lass-Flor C."/>
            <person name="Gabaldon T."/>
        </authorList>
    </citation>
    <scope>NUCLEOTIDE SEQUENCE [LARGE SCALE GENOMIC DNA]</scope>
    <source>
        <strain evidence="7 8">CBS 613</strain>
    </source>
</reference>
<dbReference type="PANTHER" id="PTHR42747">
    <property type="entry name" value="NITRONATE MONOOXYGENASE-RELATED"/>
    <property type="match status" value="1"/>
</dbReference>
<dbReference type="OMA" id="NLFCHAP"/>
<dbReference type="SUPFAM" id="SSF51412">
    <property type="entry name" value="Inosine monophosphate dehydrogenase (IMPDH)"/>
    <property type="match status" value="1"/>
</dbReference>
<name>A0A642UDD8_DIURU</name>
<evidence type="ECO:0000256" key="2">
    <source>
        <dbReference type="ARBA" id="ARBA00009881"/>
    </source>
</evidence>
<sequence length="390" mass="43485">MTGLAEVLKCAIPVIQAPMAGISTVKMAAEVTTAGALGSLPFGSHDLSKSIASIQKTVAEYKSLIDVEAEQVKGDRLRVNLNFFYHDIYKPPTEKQQQTWFDAYRDYQPNRDKVSFANGNVSFKELEENAPLLCDFYEWLQDEKPAMLSFHFGCPPKEVISQLQRTSVVMVTVTNIDEAYEAFGVGVDGVVVQGWEAGGHRGTFMSESEKRQSTWELFTSVKPIFKDRYVVPAGGIVTVDDVQRFIDAGADMVQMGTAFLLCPESNSNAYIRTQLDRRLPTQMVSFISGKPARCVATPFIESLQVKSGHLDVPYGYMYSAYKSWVGDVKNPEYAFYLAGDKWRLAENGVPAADIAKKFSHIDVKKETANLKRSYNEVAQSSEDPQNQKDN</sequence>
<accession>A0A642UDD8</accession>
<proteinExistence type="inferred from homology"/>
<keyword evidence="6" id="KW-0503">Monooxygenase</keyword>
<gene>
    <name evidence="7" type="ORF">DIURU_005353</name>
</gene>
<comment type="similarity">
    <text evidence="2">Belongs to the nitronate monooxygenase family. NMO class I subfamily.</text>
</comment>
<dbReference type="OrthoDB" id="10265891at2759"/>
<dbReference type="PANTHER" id="PTHR42747:SF3">
    <property type="entry name" value="NITRONATE MONOOXYGENASE-RELATED"/>
    <property type="match status" value="1"/>
</dbReference>
<keyword evidence="8" id="KW-1185">Reference proteome</keyword>
<protein>
    <submittedName>
        <fullName evidence="7">Uncharacterized protein</fullName>
    </submittedName>
</protein>
<comment type="cofactor">
    <cofactor evidence="1">
        <name>FMN</name>
        <dbReference type="ChEBI" id="CHEBI:58210"/>
    </cofactor>
</comment>
<evidence type="ECO:0000313" key="7">
    <source>
        <dbReference type="EMBL" id="KAA8897120.1"/>
    </source>
</evidence>
<dbReference type="InterPro" id="IPR013785">
    <property type="entry name" value="Aldolase_TIM"/>
</dbReference>
<dbReference type="RefSeq" id="XP_034009777.1">
    <property type="nucleotide sequence ID" value="XM_034158326.1"/>
</dbReference>
<dbReference type="EMBL" id="SWFT01000159">
    <property type="protein sequence ID" value="KAA8897120.1"/>
    <property type="molecule type" value="Genomic_DNA"/>
</dbReference>
<dbReference type="AlphaFoldDB" id="A0A642UDD8"/>
<dbReference type="GeneID" id="54784004"/>
<evidence type="ECO:0000256" key="1">
    <source>
        <dbReference type="ARBA" id="ARBA00001917"/>
    </source>
</evidence>
<dbReference type="VEuPathDB" id="FungiDB:DIURU_005353"/>
<dbReference type="Pfam" id="PF03060">
    <property type="entry name" value="NMO"/>
    <property type="match status" value="1"/>
</dbReference>
<dbReference type="Proteomes" id="UP000449547">
    <property type="component" value="Unassembled WGS sequence"/>
</dbReference>